<dbReference type="Proteomes" id="UP000245412">
    <property type="component" value="Unassembled WGS sequence"/>
</dbReference>
<name>A0AB73T298_9FIRM</name>
<protein>
    <recommendedName>
        <fullName evidence="2">Baseplate structural protein Gp10 C-terminal domain-containing protein</fullName>
    </recommendedName>
</protein>
<keyword evidence="4" id="KW-1185">Reference proteome</keyword>
<evidence type="ECO:0000256" key="1">
    <source>
        <dbReference type="SAM" id="MobiDB-lite"/>
    </source>
</evidence>
<feature type="region of interest" description="Disordered" evidence="1">
    <location>
        <begin position="240"/>
        <end position="266"/>
    </location>
</feature>
<gene>
    <name evidence="3" type="ORF">C7383_110140</name>
</gene>
<comment type="caution">
    <text evidence="3">The sequence shown here is derived from an EMBL/GenBank/DDBJ whole genome shotgun (WGS) entry which is preliminary data.</text>
</comment>
<sequence>MMLSDKENIPAKYIHELDASAEIKENDIFITQTTDSPINTTHKTSFAQLLNNIKSWLMQSMPFIYLNGITGNIQAQINNLKTRLDASDEAAGHLTSTVQNLSAQVSEVIQKFYPIGSLYLTTVSTNPKQLFGFGTWTLWGSGRVPVGVSTGDSDFNTVEKTGGAKTVSAAHSHTVNSHTHVTGNHVLTVSEMPQHRHDVLTEWTVLPGSFPSNQLVSPTEQTYASVSGVKAGTRYPLPETSQYVGNSAAHNHGNTGSASPGTSSSLGNITNLQPYITCYMWKRTK</sequence>
<evidence type="ECO:0000313" key="3">
    <source>
        <dbReference type="EMBL" id="PWJ74100.1"/>
    </source>
</evidence>
<dbReference type="Pfam" id="PF21939">
    <property type="entry name" value="Gp10_C"/>
    <property type="match status" value="1"/>
</dbReference>
<proteinExistence type="predicted"/>
<organism evidence="3 4">
    <name type="scientific">Murimonas intestini</name>
    <dbReference type="NCBI Taxonomy" id="1337051"/>
    <lineage>
        <taxon>Bacteria</taxon>
        <taxon>Bacillati</taxon>
        <taxon>Bacillota</taxon>
        <taxon>Clostridia</taxon>
        <taxon>Lachnospirales</taxon>
        <taxon>Lachnospiraceae</taxon>
        <taxon>Murimonas</taxon>
    </lineage>
</organism>
<feature type="domain" description="Baseplate structural protein Gp10 C-terminal" evidence="2">
    <location>
        <begin position="109"/>
        <end position="284"/>
    </location>
</feature>
<evidence type="ECO:0000259" key="2">
    <source>
        <dbReference type="Pfam" id="PF21939"/>
    </source>
</evidence>
<dbReference type="AlphaFoldDB" id="A0AB73T298"/>
<evidence type="ECO:0000313" key="4">
    <source>
        <dbReference type="Proteomes" id="UP000245412"/>
    </source>
</evidence>
<dbReference type="EMBL" id="QGGY01000010">
    <property type="protein sequence ID" value="PWJ74100.1"/>
    <property type="molecule type" value="Genomic_DNA"/>
</dbReference>
<dbReference type="PANTHER" id="PTHR19051">
    <property type="entry name" value="KERATIN-ASSOCIATED PROTEIN"/>
    <property type="match status" value="1"/>
</dbReference>
<accession>A0AB73T298</accession>
<reference evidence="3 4" key="1">
    <citation type="submission" date="2018-05" db="EMBL/GenBank/DDBJ databases">
        <authorList>
            <person name="Goeker M."/>
            <person name="Huntemann M."/>
            <person name="Clum A."/>
            <person name="Pillay M."/>
            <person name="Palaniappan K."/>
            <person name="Varghese N."/>
            <person name="Mikhailova N."/>
            <person name="Stamatis D."/>
            <person name="Reddy T."/>
            <person name="Daum C."/>
            <person name="Shapiro N."/>
            <person name="Ivanova N."/>
            <person name="Kyrpides N."/>
            <person name="Woyke T."/>
        </authorList>
    </citation>
    <scope>NUCLEOTIDE SEQUENCE [LARGE SCALE GENOMIC DNA]</scope>
    <source>
        <strain evidence="3 4">DSM 26524</strain>
    </source>
</reference>
<dbReference type="PANTHER" id="PTHR19051:SF32">
    <property type="entry name" value="KERATIN-ASSOCIATED PROTEIN 13-3"/>
    <property type="match status" value="1"/>
</dbReference>
<dbReference type="InterPro" id="IPR053827">
    <property type="entry name" value="Gp10_C"/>
</dbReference>
<dbReference type="RefSeq" id="WP_257497838.1">
    <property type="nucleotide sequence ID" value="NZ_JANKBI010000009.1"/>
</dbReference>